<comment type="similarity">
    <text evidence="1">Belongs to the thioredoxin family.</text>
</comment>
<evidence type="ECO:0000256" key="2">
    <source>
        <dbReference type="ARBA" id="ARBA00016949"/>
    </source>
</evidence>
<dbReference type="GO" id="GO:0005829">
    <property type="term" value="C:cytosol"/>
    <property type="evidence" value="ECO:0007669"/>
    <property type="project" value="TreeGrafter"/>
</dbReference>
<reference evidence="4" key="1">
    <citation type="submission" date="2015-11" db="EMBL/GenBank/DDBJ databases">
        <title>De novo transcriptome assembly of four potential Pierce s Disease insect vectors from Arizona vineyards.</title>
        <authorList>
            <person name="Tassone E.E."/>
        </authorList>
    </citation>
    <scope>NUCLEOTIDE SEQUENCE</scope>
</reference>
<evidence type="ECO:0000256" key="1">
    <source>
        <dbReference type="ARBA" id="ARBA00008987"/>
    </source>
</evidence>
<dbReference type="AlphaFoldDB" id="A0A1B6K1N1"/>
<proteinExistence type="inferred from homology"/>
<dbReference type="Gene3D" id="3.40.30.10">
    <property type="entry name" value="Glutaredoxin"/>
    <property type="match status" value="1"/>
</dbReference>
<dbReference type="InterPro" id="IPR045108">
    <property type="entry name" value="TXNDC17-like"/>
</dbReference>
<dbReference type="InterPro" id="IPR036249">
    <property type="entry name" value="Thioredoxin-like_sf"/>
</dbReference>
<dbReference type="PANTHER" id="PTHR12452:SF0">
    <property type="entry name" value="THIOREDOXIN DOMAIN-CONTAINING PROTEIN 17"/>
    <property type="match status" value="1"/>
</dbReference>
<dbReference type="Pfam" id="PF06110">
    <property type="entry name" value="TXD17-like_Trx"/>
    <property type="match status" value="1"/>
</dbReference>
<organism evidence="4">
    <name type="scientific">Homalodisca liturata</name>
    <dbReference type="NCBI Taxonomy" id="320908"/>
    <lineage>
        <taxon>Eukaryota</taxon>
        <taxon>Metazoa</taxon>
        <taxon>Ecdysozoa</taxon>
        <taxon>Arthropoda</taxon>
        <taxon>Hexapoda</taxon>
        <taxon>Insecta</taxon>
        <taxon>Pterygota</taxon>
        <taxon>Neoptera</taxon>
        <taxon>Paraneoptera</taxon>
        <taxon>Hemiptera</taxon>
        <taxon>Auchenorrhyncha</taxon>
        <taxon>Membracoidea</taxon>
        <taxon>Cicadellidae</taxon>
        <taxon>Cicadellinae</taxon>
        <taxon>Proconiini</taxon>
        <taxon>Homalodisca</taxon>
    </lineage>
</organism>
<dbReference type="InterPro" id="IPR010357">
    <property type="entry name" value="TXNDC17_dom"/>
</dbReference>
<accession>A0A1B6K1N1</accession>
<feature type="domain" description="Thioredoxin" evidence="3">
    <location>
        <begin position="7"/>
        <end position="116"/>
    </location>
</feature>
<dbReference type="PANTHER" id="PTHR12452">
    <property type="entry name" value="42-9-9 PROTEIN-RELATED"/>
    <property type="match status" value="1"/>
</dbReference>
<dbReference type="GO" id="GO:0047134">
    <property type="term" value="F:protein-disulfide reductase [NAD(P)H] activity"/>
    <property type="evidence" value="ECO:0007669"/>
    <property type="project" value="InterPro"/>
</dbReference>
<sequence>MVVKHTVEGYEEYLKLLKELEEKKAKVYILFTGSLNNQGVSWCPDCVQAEPAIEEVVNKLPDTVVFVKVLVGNREFWKDKECPFRKDKKVHLSSLPTIVKWNNPERLEGNDFANKESSSQLSSHNCQME</sequence>
<dbReference type="EMBL" id="GECU01002356">
    <property type="protein sequence ID" value="JAT05351.1"/>
    <property type="molecule type" value="Transcribed_RNA"/>
</dbReference>
<gene>
    <name evidence="4" type="ORF">g.21687</name>
</gene>
<name>A0A1B6K1N1_9HEMI</name>
<dbReference type="SUPFAM" id="SSF52833">
    <property type="entry name" value="Thioredoxin-like"/>
    <property type="match status" value="1"/>
</dbReference>
<evidence type="ECO:0000259" key="3">
    <source>
        <dbReference type="Pfam" id="PF06110"/>
    </source>
</evidence>
<evidence type="ECO:0000313" key="4">
    <source>
        <dbReference type="EMBL" id="JAT05351.1"/>
    </source>
</evidence>
<protein>
    <recommendedName>
        <fullName evidence="2">Thioredoxin domain-containing protein 17</fullName>
    </recommendedName>
</protein>